<sequence>MSEDDNDSIILYILAHYWETVCFIIITFAFFISIFELIRATRPRPTLNSGCCDYYKRSFLQGALYEECTNTANGKRDERRGTERATTYQNRQGTHLTTTNKNFPPSTLPVKHHRWRLYQVIEKIWPQEDLMKLMYLQARINLMKNAGTDGKGNTA</sequence>
<dbReference type="EMBL" id="JACEFF010000272">
    <property type="protein sequence ID" value="KAH9640859.1"/>
    <property type="molecule type" value="Genomic_DNA"/>
</dbReference>
<dbReference type="AlphaFoldDB" id="A0A922MQ29"/>
<feature type="transmembrane region" description="Helical" evidence="2">
    <location>
        <begin position="15"/>
        <end position="38"/>
    </location>
</feature>
<evidence type="ECO:0000313" key="4">
    <source>
        <dbReference type="Proteomes" id="UP000814243"/>
    </source>
</evidence>
<accession>A0A922MQ29</accession>
<proteinExistence type="predicted"/>
<keyword evidence="2" id="KW-0812">Transmembrane</keyword>
<feature type="compositionally biased region" description="Basic and acidic residues" evidence="1">
    <location>
        <begin position="74"/>
        <end position="83"/>
    </location>
</feature>
<evidence type="ECO:0000256" key="1">
    <source>
        <dbReference type="SAM" id="MobiDB-lite"/>
    </source>
</evidence>
<name>A0A922MQ29_SPOEX</name>
<protein>
    <submittedName>
        <fullName evidence="3">Uncharacterized protein</fullName>
    </submittedName>
</protein>
<gene>
    <name evidence="3" type="ORF">HF086_014445</name>
</gene>
<dbReference type="Proteomes" id="UP000814243">
    <property type="component" value="Unassembled WGS sequence"/>
</dbReference>
<evidence type="ECO:0000313" key="3">
    <source>
        <dbReference type="EMBL" id="KAH9640859.1"/>
    </source>
</evidence>
<feature type="compositionally biased region" description="Polar residues" evidence="1">
    <location>
        <begin position="84"/>
        <end position="103"/>
    </location>
</feature>
<keyword evidence="2" id="KW-0472">Membrane</keyword>
<keyword evidence="2" id="KW-1133">Transmembrane helix</keyword>
<reference evidence="3" key="1">
    <citation type="journal article" date="2021" name="G3 (Bethesda)">
        <title>Genome and transcriptome analysis of the beet armyworm Spodoptera exigua reveals targets for pest control. .</title>
        <authorList>
            <person name="Simon S."/>
            <person name="Breeschoten T."/>
            <person name="Jansen H.J."/>
            <person name="Dirks R.P."/>
            <person name="Schranz M.E."/>
            <person name="Ros V.I.D."/>
        </authorList>
    </citation>
    <scope>NUCLEOTIDE SEQUENCE</scope>
    <source>
        <strain evidence="3">TB_SE_WUR_2020</strain>
    </source>
</reference>
<comment type="caution">
    <text evidence="3">The sequence shown here is derived from an EMBL/GenBank/DDBJ whole genome shotgun (WGS) entry which is preliminary data.</text>
</comment>
<feature type="region of interest" description="Disordered" evidence="1">
    <location>
        <begin position="74"/>
        <end position="103"/>
    </location>
</feature>
<organism evidence="3 4">
    <name type="scientific">Spodoptera exigua</name>
    <name type="common">Beet armyworm</name>
    <name type="synonym">Noctua fulgens</name>
    <dbReference type="NCBI Taxonomy" id="7107"/>
    <lineage>
        <taxon>Eukaryota</taxon>
        <taxon>Metazoa</taxon>
        <taxon>Ecdysozoa</taxon>
        <taxon>Arthropoda</taxon>
        <taxon>Hexapoda</taxon>
        <taxon>Insecta</taxon>
        <taxon>Pterygota</taxon>
        <taxon>Neoptera</taxon>
        <taxon>Endopterygota</taxon>
        <taxon>Lepidoptera</taxon>
        <taxon>Glossata</taxon>
        <taxon>Ditrysia</taxon>
        <taxon>Noctuoidea</taxon>
        <taxon>Noctuidae</taxon>
        <taxon>Amphipyrinae</taxon>
        <taxon>Spodoptera</taxon>
    </lineage>
</organism>
<evidence type="ECO:0000256" key="2">
    <source>
        <dbReference type="SAM" id="Phobius"/>
    </source>
</evidence>